<dbReference type="PANTHER" id="PTHR44591">
    <property type="entry name" value="STRESS RESPONSE REGULATOR PROTEIN 1"/>
    <property type="match status" value="1"/>
</dbReference>
<sequence>MKKILYIDDDQQAGKLMRFYLQRENYDVLVCTDTKNARDVLAAEPIDAIITDIGLPGEDGISFYKWLQKHETYRNIPILLVSAHAMGFDEVLREHRDIFLSKPIFFPDLIDRLNKICQDQT</sequence>
<evidence type="ECO:0000256" key="1">
    <source>
        <dbReference type="ARBA" id="ARBA00022553"/>
    </source>
</evidence>
<dbReference type="AlphaFoldDB" id="A0A7V4U301"/>
<dbReference type="InterPro" id="IPR050595">
    <property type="entry name" value="Bact_response_regulator"/>
</dbReference>
<accession>A0A7V4U301</accession>
<organism evidence="4">
    <name type="scientific">Caldithrix abyssi</name>
    <dbReference type="NCBI Taxonomy" id="187145"/>
    <lineage>
        <taxon>Bacteria</taxon>
        <taxon>Pseudomonadati</taxon>
        <taxon>Calditrichota</taxon>
        <taxon>Calditrichia</taxon>
        <taxon>Calditrichales</taxon>
        <taxon>Calditrichaceae</taxon>
        <taxon>Caldithrix</taxon>
    </lineage>
</organism>
<dbReference type="Pfam" id="PF00072">
    <property type="entry name" value="Response_reg"/>
    <property type="match status" value="1"/>
</dbReference>
<feature type="modified residue" description="4-aspartylphosphate" evidence="2">
    <location>
        <position position="52"/>
    </location>
</feature>
<dbReference type="InterPro" id="IPR011006">
    <property type="entry name" value="CheY-like_superfamily"/>
</dbReference>
<dbReference type="PROSITE" id="PS50110">
    <property type="entry name" value="RESPONSE_REGULATORY"/>
    <property type="match status" value="1"/>
</dbReference>
<gene>
    <name evidence="4" type="ORF">ENK44_11795</name>
</gene>
<protein>
    <submittedName>
        <fullName evidence="4">Response regulator</fullName>
    </submittedName>
</protein>
<evidence type="ECO:0000313" key="4">
    <source>
        <dbReference type="EMBL" id="HGY56382.1"/>
    </source>
</evidence>
<dbReference type="SMART" id="SM00448">
    <property type="entry name" value="REC"/>
    <property type="match status" value="1"/>
</dbReference>
<dbReference type="GO" id="GO:0000160">
    <property type="term" value="P:phosphorelay signal transduction system"/>
    <property type="evidence" value="ECO:0007669"/>
    <property type="project" value="InterPro"/>
</dbReference>
<dbReference type="PANTHER" id="PTHR44591:SF3">
    <property type="entry name" value="RESPONSE REGULATORY DOMAIN-CONTAINING PROTEIN"/>
    <property type="match status" value="1"/>
</dbReference>
<dbReference type="Gene3D" id="3.40.50.2300">
    <property type="match status" value="1"/>
</dbReference>
<feature type="domain" description="Response regulatory" evidence="3">
    <location>
        <begin position="3"/>
        <end position="117"/>
    </location>
</feature>
<evidence type="ECO:0000256" key="2">
    <source>
        <dbReference type="PROSITE-ProRule" id="PRU00169"/>
    </source>
</evidence>
<reference evidence="4" key="1">
    <citation type="journal article" date="2020" name="mSystems">
        <title>Genome- and Community-Level Interaction Insights into Carbon Utilization and Element Cycling Functions of Hydrothermarchaeota in Hydrothermal Sediment.</title>
        <authorList>
            <person name="Zhou Z."/>
            <person name="Liu Y."/>
            <person name="Xu W."/>
            <person name="Pan J."/>
            <person name="Luo Z.H."/>
            <person name="Li M."/>
        </authorList>
    </citation>
    <scope>NUCLEOTIDE SEQUENCE [LARGE SCALE GENOMIC DNA]</scope>
    <source>
        <strain evidence="4">HyVt-577</strain>
    </source>
</reference>
<dbReference type="Proteomes" id="UP000885779">
    <property type="component" value="Unassembled WGS sequence"/>
</dbReference>
<proteinExistence type="predicted"/>
<comment type="caution">
    <text evidence="4">The sequence shown here is derived from an EMBL/GenBank/DDBJ whole genome shotgun (WGS) entry which is preliminary data.</text>
</comment>
<evidence type="ECO:0000259" key="3">
    <source>
        <dbReference type="PROSITE" id="PS50110"/>
    </source>
</evidence>
<name>A0A7V4U301_CALAY</name>
<keyword evidence="1 2" id="KW-0597">Phosphoprotein</keyword>
<dbReference type="InterPro" id="IPR001789">
    <property type="entry name" value="Sig_transdc_resp-reg_receiver"/>
</dbReference>
<dbReference type="SUPFAM" id="SSF52172">
    <property type="entry name" value="CheY-like"/>
    <property type="match status" value="1"/>
</dbReference>
<dbReference type="EMBL" id="DRQG01000109">
    <property type="protein sequence ID" value="HGY56382.1"/>
    <property type="molecule type" value="Genomic_DNA"/>
</dbReference>